<reference evidence="1" key="1">
    <citation type="submission" date="2017-06" db="EMBL/GenBank/DDBJ databases">
        <title>Novel phages from South African skin metaviromes.</title>
        <authorList>
            <person name="van Zyl L.J."/>
            <person name="Abrahams Y."/>
            <person name="Stander E.A."/>
            <person name="Kirby B.M."/>
            <person name="Clavaud C."/>
            <person name="Farcet C."/>
            <person name="Breton L."/>
            <person name="Trindade M.I."/>
        </authorList>
    </citation>
    <scope>NUCLEOTIDE SEQUENCE</scope>
</reference>
<dbReference type="EMBL" id="MF417948">
    <property type="protein sequence ID" value="ASN72275.1"/>
    <property type="molecule type" value="Genomic_DNA"/>
</dbReference>
<name>A0A2H4JAJ7_9CAUD</name>
<sequence length="144" mass="16520">MRKMSVEKKIVIGLVIFVALIGFGYFKVEGLNDYTVQNEICNVFGYDQVIDFRYSDSDFKVAYAKVVLNSDVKLDIVLNIRTLYSRLSQRHNVFKKVDTIVIDFIDFSGVPVAKTTVNTNVLYGTEWGRITQQDEMIKQASIKF</sequence>
<organism evidence="1">
    <name type="scientific">uncultured Caudovirales phage</name>
    <dbReference type="NCBI Taxonomy" id="2100421"/>
    <lineage>
        <taxon>Viruses</taxon>
        <taxon>Duplodnaviria</taxon>
        <taxon>Heunggongvirae</taxon>
        <taxon>Uroviricota</taxon>
        <taxon>Caudoviricetes</taxon>
        <taxon>Peduoviridae</taxon>
        <taxon>Maltschvirus</taxon>
        <taxon>Maltschvirus maltsch</taxon>
    </lineage>
</organism>
<protein>
    <submittedName>
        <fullName evidence="1">Uncharacterized protein</fullName>
    </submittedName>
</protein>
<accession>A0A2H4JAJ7</accession>
<gene>
    <name evidence="1" type="ORF">10S12_13</name>
</gene>
<evidence type="ECO:0000313" key="1">
    <source>
        <dbReference type="EMBL" id="ASN72275.1"/>
    </source>
</evidence>
<proteinExistence type="predicted"/>